<sequence>MKWWKGHKKLKYMVRNSLLAMLNQQLGLYLSFVHSLNSQLQPITAAEVEQQRKPVPRL</sequence>
<evidence type="ECO:0000313" key="1">
    <source>
        <dbReference type="EMBL" id="MBX65038.1"/>
    </source>
</evidence>
<name>A0A2P2QDH8_RHIMU</name>
<proteinExistence type="predicted"/>
<protein>
    <submittedName>
        <fullName evidence="1">Uncharacterized protein</fullName>
    </submittedName>
</protein>
<accession>A0A2P2QDH8</accession>
<organism evidence="1">
    <name type="scientific">Rhizophora mucronata</name>
    <name type="common">Asiatic mangrove</name>
    <dbReference type="NCBI Taxonomy" id="61149"/>
    <lineage>
        <taxon>Eukaryota</taxon>
        <taxon>Viridiplantae</taxon>
        <taxon>Streptophyta</taxon>
        <taxon>Embryophyta</taxon>
        <taxon>Tracheophyta</taxon>
        <taxon>Spermatophyta</taxon>
        <taxon>Magnoliopsida</taxon>
        <taxon>eudicotyledons</taxon>
        <taxon>Gunneridae</taxon>
        <taxon>Pentapetalae</taxon>
        <taxon>rosids</taxon>
        <taxon>fabids</taxon>
        <taxon>Malpighiales</taxon>
        <taxon>Rhizophoraceae</taxon>
        <taxon>Rhizophora</taxon>
    </lineage>
</organism>
<reference evidence="1" key="1">
    <citation type="submission" date="2018-02" db="EMBL/GenBank/DDBJ databases">
        <title>Rhizophora mucronata_Transcriptome.</title>
        <authorList>
            <person name="Meera S.P."/>
            <person name="Sreeshan A."/>
            <person name="Augustine A."/>
        </authorList>
    </citation>
    <scope>NUCLEOTIDE SEQUENCE</scope>
    <source>
        <tissue evidence="1">Leaf</tissue>
    </source>
</reference>
<dbReference type="EMBL" id="GGEC01084554">
    <property type="protein sequence ID" value="MBX65038.1"/>
    <property type="molecule type" value="Transcribed_RNA"/>
</dbReference>
<dbReference type="AlphaFoldDB" id="A0A2P2QDH8"/>